<dbReference type="RefSeq" id="WP_074752912.1">
    <property type="nucleotide sequence ID" value="NZ_FNCO01000006.1"/>
</dbReference>
<dbReference type="STRING" id="89065.SAMN05216605_10645"/>
<dbReference type="Pfam" id="PF08241">
    <property type="entry name" value="Methyltransf_11"/>
    <property type="match status" value="1"/>
</dbReference>
<protein>
    <submittedName>
        <fullName evidence="2">Methyltransferase domain-containing protein</fullName>
    </submittedName>
</protein>
<dbReference type="EMBL" id="FNCO01000006">
    <property type="protein sequence ID" value="SDH35653.1"/>
    <property type="molecule type" value="Genomic_DNA"/>
</dbReference>
<dbReference type="GO" id="GO:0032259">
    <property type="term" value="P:methylation"/>
    <property type="evidence" value="ECO:0007669"/>
    <property type="project" value="UniProtKB-KW"/>
</dbReference>
<feature type="domain" description="Methyltransferase type 11" evidence="1">
    <location>
        <begin position="55"/>
        <end position="143"/>
    </location>
</feature>
<gene>
    <name evidence="2" type="ORF">SAMN05216605_10645</name>
</gene>
<dbReference type="InterPro" id="IPR013216">
    <property type="entry name" value="Methyltransf_11"/>
</dbReference>
<organism evidence="2 3">
    <name type="scientific">Pseudomonas abietaniphila</name>
    <dbReference type="NCBI Taxonomy" id="89065"/>
    <lineage>
        <taxon>Bacteria</taxon>
        <taxon>Pseudomonadati</taxon>
        <taxon>Pseudomonadota</taxon>
        <taxon>Gammaproteobacteria</taxon>
        <taxon>Pseudomonadales</taxon>
        <taxon>Pseudomonadaceae</taxon>
        <taxon>Pseudomonas</taxon>
    </lineage>
</organism>
<dbReference type="GO" id="GO:0008757">
    <property type="term" value="F:S-adenosylmethionine-dependent methyltransferase activity"/>
    <property type="evidence" value="ECO:0007669"/>
    <property type="project" value="InterPro"/>
</dbReference>
<proteinExistence type="predicted"/>
<evidence type="ECO:0000259" key="1">
    <source>
        <dbReference type="Pfam" id="PF08241"/>
    </source>
</evidence>
<dbReference type="OrthoDB" id="8772893at2"/>
<sequence length="216" mass="23926">MERKTPGDDVGAFFNGVAHAEKYQSGNWIANKLVTNFMSSILNAVKRAGSLDVHEVGCGEGHILGMLASNKFNVRGCDISASSLAVAKAEAEKRSLVMPVNLKSVYELNPEEDSADTVLCCEVLEHLTDPEEAVRKLISITRKDLIVSVPNEPIWHILNMARGKYFTALGNTPGHYQHWTSKQFVKFISQHAEIISVKTPLPWTLVHCRPCERSVI</sequence>
<dbReference type="SUPFAM" id="SSF53335">
    <property type="entry name" value="S-adenosyl-L-methionine-dependent methyltransferases"/>
    <property type="match status" value="1"/>
</dbReference>
<dbReference type="Gene3D" id="3.40.50.150">
    <property type="entry name" value="Vaccinia Virus protein VP39"/>
    <property type="match status" value="1"/>
</dbReference>
<evidence type="ECO:0000313" key="2">
    <source>
        <dbReference type="EMBL" id="SDH35653.1"/>
    </source>
</evidence>
<dbReference type="Proteomes" id="UP000182894">
    <property type="component" value="Unassembled WGS sequence"/>
</dbReference>
<name>A0A1G8BRE6_9PSED</name>
<evidence type="ECO:0000313" key="3">
    <source>
        <dbReference type="Proteomes" id="UP000182894"/>
    </source>
</evidence>
<keyword evidence="2" id="KW-0808">Transferase</keyword>
<keyword evidence="2" id="KW-0489">Methyltransferase</keyword>
<dbReference type="CDD" id="cd02440">
    <property type="entry name" value="AdoMet_MTases"/>
    <property type="match status" value="1"/>
</dbReference>
<reference evidence="3" key="1">
    <citation type="submission" date="2016-10" db="EMBL/GenBank/DDBJ databases">
        <authorList>
            <person name="Varghese N."/>
            <person name="Submissions S."/>
        </authorList>
    </citation>
    <scope>NUCLEOTIDE SEQUENCE [LARGE SCALE GENOMIC DNA]</scope>
    <source>
        <strain evidence="3">ATCC 700689</strain>
    </source>
</reference>
<dbReference type="InterPro" id="IPR029063">
    <property type="entry name" value="SAM-dependent_MTases_sf"/>
</dbReference>
<dbReference type="AlphaFoldDB" id="A0A1G8BRE6"/>
<accession>A0A1G8BRE6</accession>
<keyword evidence="3" id="KW-1185">Reference proteome</keyword>